<dbReference type="RefSeq" id="WP_277576676.1">
    <property type="nucleotide sequence ID" value="NZ_JANRMI010000001.1"/>
</dbReference>
<organism evidence="1 2">
    <name type="scientific">Bdellovibrio svalbardensis</name>
    <dbReference type="NCBI Taxonomy" id="2972972"/>
    <lineage>
        <taxon>Bacteria</taxon>
        <taxon>Pseudomonadati</taxon>
        <taxon>Bdellovibrionota</taxon>
        <taxon>Bdellovibrionia</taxon>
        <taxon>Bdellovibrionales</taxon>
        <taxon>Pseudobdellovibrionaceae</taxon>
        <taxon>Bdellovibrio</taxon>
    </lineage>
</organism>
<dbReference type="Proteomes" id="UP001152321">
    <property type="component" value="Unassembled WGS sequence"/>
</dbReference>
<name>A0ABT6DEE3_9BACT</name>
<evidence type="ECO:0000313" key="2">
    <source>
        <dbReference type="Proteomes" id="UP001152321"/>
    </source>
</evidence>
<protein>
    <recommendedName>
        <fullName evidence="3">DUF429 domain-containing protein</fullName>
    </recommendedName>
</protein>
<evidence type="ECO:0008006" key="3">
    <source>
        <dbReference type="Google" id="ProtNLM"/>
    </source>
</evidence>
<gene>
    <name evidence="1" type="ORF">NWE73_02425</name>
</gene>
<proteinExistence type="predicted"/>
<sequence>MSFEIFLGIDQAEAAAEKGHSRPLPTAAIYKSGSHWILESDLSISGLNKRNIESLIKDLNPQHKLSSTIILLDSVLGLPKGVFPKNKNIFELMQRAHRFSDDGRKLGPKTAHAFFAQFLEKTSDPHPRRECERIASASSIFQTPSAPKNISTGTFRSWTELGSSKEKWFSLWPMDDLHHQRLHLHGPWIFEAHPDLLWKKIIKSNSRDTESLKNFLAAQKFVKLHPSVLRSPHNLNFCDAIILAYSGLLFHKRKRLFRTPKVPSLKKEGWILGL</sequence>
<accession>A0ABT6DEE3</accession>
<dbReference type="EMBL" id="JANRMI010000001">
    <property type="protein sequence ID" value="MDG0815200.1"/>
    <property type="molecule type" value="Genomic_DNA"/>
</dbReference>
<reference evidence="1" key="1">
    <citation type="submission" date="2022-08" db="EMBL/GenBank/DDBJ databases">
        <title>Novel Bdellovibrio Species Isolated from Svalbard: Designation Bdellovibrio svalbardensis.</title>
        <authorList>
            <person name="Mitchell R.J."/>
            <person name="Choi S.Y."/>
        </authorList>
    </citation>
    <scope>NUCLEOTIDE SEQUENCE</scope>
    <source>
        <strain evidence="1">PAP01</strain>
    </source>
</reference>
<evidence type="ECO:0000313" key="1">
    <source>
        <dbReference type="EMBL" id="MDG0815200.1"/>
    </source>
</evidence>
<comment type="caution">
    <text evidence="1">The sequence shown here is derived from an EMBL/GenBank/DDBJ whole genome shotgun (WGS) entry which is preliminary data.</text>
</comment>
<keyword evidence="2" id="KW-1185">Reference proteome</keyword>